<organism evidence="4 5">
    <name type="scientific">Flavobacterium degerlachei</name>
    <dbReference type="NCBI Taxonomy" id="229203"/>
    <lineage>
        <taxon>Bacteria</taxon>
        <taxon>Pseudomonadati</taxon>
        <taxon>Bacteroidota</taxon>
        <taxon>Flavobacteriia</taxon>
        <taxon>Flavobacteriales</taxon>
        <taxon>Flavobacteriaceae</taxon>
        <taxon>Flavobacterium</taxon>
    </lineage>
</organism>
<dbReference type="InterPro" id="IPR008978">
    <property type="entry name" value="HSP20-like_chaperone"/>
</dbReference>
<evidence type="ECO:0000256" key="2">
    <source>
        <dbReference type="RuleBase" id="RU003616"/>
    </source>
</evidence>
<comment type="similarity">
    <text evidence="1 2">Belongs to the small heat shock protein (HSP20) family.</text>
</comment>
<dbReference type="InterPro" id="IPR031107">
    <property type="entry name" value="Small_HSP"/>
</dbReference>
<evidence type="ECO:0000313" key="5">
    <source>
        <dbReference type="Proteomes" id="UP000198569"/>
    </source>
</evidence>
<dbReference type="STRING" id="229203.SAMN05444338_11749"/>
<dbReference type="Gene3D" id="2.60.40.790">
    <property type="match status" value="1"/>
</dbReference>
<dbReference type="AlphaFoldDB" id="A0A1H3FBZ6"/>
<name>A0A1H3FBZ6_9FLAO</name>
<keyword evidence="5" id="KW-1185">Reference proteome</keyword>
<proteinExistence type="inferred from homology"/>
<dbReference type="EMBL" id="FNMV01000017">
    <property type="protein sequence ID" value="SDX88337.1"/>
    <property type="molecule type" value="Genomic_DNA"/>
</dbReference>
<sequence length="158" mass="18131">MKTLVKRNGFSPVVTSPFLPSVDAFFDDFAPLDLMDWSDRNLASIGSNLPSVNLKETDKKIEIELAAPGLKKQDFKVEVDNNMLSISSEKEEEKEETRKKDNYYRKEFNYQSFRRSFSLPDYADENKITANYKDGILHVEIDKKEGAKQNIAKTIAIK</sequence>
<dbReference type="PANTHER" id="PTHR11527">
    <property type="entry name" value="HEAT-SHOCK PROTEIN 20 FAMILY MEMBER"/>
    <property type="match status" value="1"/>
</dbReference>
<protein>
    <submittedName>
        <fullName evidence="4">HSP20 family protein</fullName>
    </submittedName>
</protein>
<dbReference type="SUPFAM" id="SSF49764">
    <property type="entry name" value="HSP20-like chaperones"/>
    <property type="match status" value="1"/>
</dbReference>
<dbReference type="RefSeq" id="WP_091434805.1">
    <property type="nucleotide sequence ID" value="NZ_FNMV01000017.1"/>
</dbReference>
<dbReference type="OrthoDB" id="9814487at2"/>
<gene>
    <name evidence="4" type="ORF">SAMN05444338_11749</name>
</gene>
<evidence type="ECO:0000259" key="3">
    <source>
        <dbReference type="PROSITE" id="PS01031"/>
    </source>
</evidence>
<feature type="domain" description="SHSP" evidence="3">
    <location>
        <begin position="43"/>
        <end position="158"/>
    </location>
</feature>
<reference evidence="5" key="1">
    <citation type="submission" date="2016-10" db="EMBL/GenBank/DDBJ databases">
        <authorList>
            <person name="Varghese N."/>
            <person name="Submissions S."/>
        </authorList>
    </citation>
    <scope>NUCLEOTIDE SEQUENCE [LARGE SCALE GENOMIC DNA]</scope>
    <source>
        <strain evidence="5">DSM 15718</strain>
    </source>
</reference>
<evidence type="ECO:0000256" key="1">
    <source>
        <dbReference type="PROSITE-ProRule" id="PRU00285"/>
    </source>
</evidence>
<accession>A0A1H3FBZ6</accession>
<dbReference type="Proteomes" id="UP000198569">
    <property type="component" value="Unassembled WGS sequence"/>
</dbReference>
<dbReference type="CDD" id="cd06464">
    <property type="entry name" value="ACD_sHsps-like"/>
    <property type="match status" value="1"/>
</dbReference>
<dbReference type="InterPro" id="IPR002068">
    <property type="entry name" value="A-crystallin/Hsp20_dom"/>
</dbReference>
<dbReference type="Pfam" id="PF00011">
    <property type="entry name" value="HSP20"/>
    <property type="match status" value="1"/>
</dbReference>
<evidence type="ECO:0000313" key="4">
    <source>
        <dbReference type="EMBL" id="SDX88337.1"/>
    </source>
</evidence>
<dbReference type="PROSITE" id="PS01031">
    <property type="entry name" value="SHSP"/>
    <property type="match status" value="1"/>
</dbReference>